<comment type="caution">
    <text evidence="1">The sequence shown here is derived from an EMBL/GenBank/DDBJ whole genome shotgun (WGS) entry which is preliminary data.</text>
</comment>
<evidence type="ECO:0000313" key="2">
    <source>
        <dbReference type="Proteomes" id="UP000193920"/>
    </source>
</evidence>
<organism evidence="1 2">
    <name type="scientific">Neocallimastix californiae</name>
    <dbReference type="NCBI Taxonomy" id="1754190"/>
    <lineage>
        <taxon>Eukaryota</taxon>
        <taxon>Fungi</taxon>
        <taxon>Fungi incertae sedis</taxon>
        <taxon>Chytridiomycota</taxon>
        <taxon>Chytridiomycota incertae sedis</taxon>
        <taxon>Neocallimastigomycetes</taxon>
        <taxon>Neocallimastigales</taxon>
        <taxon>Neocallimastigaceae</taxon>
        <taxon>Neocallimastix</taxon>
    </lineage>
</organism>
<proteinExistence type="predicted"/>
<evidence type="ECO:0008006" key="3">
    <source>
        <dbReference type="Google" id="ProtNLM"/>
    </source>
</evidence>
<dbReference type="Proteomes" id="UP000193920">
    <property type="component" value="Unassembled WGS sequence"/>
</dbReference>
<keyword evidence="2" id="KW-1185">Reference proteome</keyword>
<sequence>MNLGNNDEENNRAKALYYYNEIKNGTYSENFDKYILINIFETGIKYGNIDESDIDFILNELDSETSKFDKYSLMSGLKLVSDASLRIKVLEKFSKDIEADFNLNDVEYQNLKIDLLTNWASEDYYLCFTFVRDHWNDYFKEQYLNDNYSLIYLIKNIYSKSKSDDEHSQEIASWIDMIDEKGKKINLEDEIIENDHNNDNLENEENDDDPIILWLKEHY</sequence>
<reference evidence="1 2" key="1">
    <citation type="submission" date="2016-08" db="EMBL/GenBank/DDBJ databases">
        <title>A Parts List for Fungal Cellulosomes Revealed by Comparative Genomics.</title>
        <authorList>
            <consortium name="DOE Joint Genome Institute"/>
            <person name="Haitjema C.H."/>
            <person name="Gilmore S.P."/>
            <person name="Henske J.K."/>
            <person name="Solomon K.V."/>
            <person name="De Groot R."/>
            <person name="Kuo A."/>
            <person name="Mondo S.J."/>
            <person name="Salamov A.A."/>
            <person name="Labutti K."/>
            <person name="Zhao Z."/>
            <person name="Chiniquy J."/>
            <person name="Barry K."/>
            <person name="Brewer H.M."/>
            <person name="Purvine S.O."/>
            <person name="Wright A.T."/>
            <person name="Boxma B."/>
            <person name="Van Alen T."/>
            <person name="Hackstein J.H."/>
            <person name="Baker S.E."/>
            <person name="Grigoriev I.V."/>
            <person name="O'Malley M.A."/>
        </authorList>
    </citation>
    <scope>NUCLEOTIDE SEQUENCE [LARGE SCALE GENOMIC DNA]</scope>
    <source>
        <strain evidence="1 2">G1</strain>
    </source>
</reference>
<name>A0A1Y2BSV8_9FUNG</name>
<dbReference type="EMBL" id="MCOG01000140">
    <property type="protein sequence ID" value="ORY37840.1"/>
    <property type="molecule type" value="Genomic_DNA"/>
</dbReference>
<protein>
    <recommendedName>
        <fullName evidence="3">ERAP1-like C-terminal domain-containing protein</fullName>
    </recommendedName>
</protein>
<dbReference type="Gene3D" id="1.25.50.20">
    <property type="match status" value="1"/>
</dbReference>
<evidence type="ECO:0000313" key="1">
    <source>
        <dbReference type="EMBL" id="ORY37840.1"/>
    </source>
</evidence>
<accession>A0A1Y2BSV8</accession>
<gene>
    <name evidence="1" type="ORF">LY90DRAFT_52566</name>
</gene>
<dbReference type="STRING" id="1754190.A0A1Y2BSV8"/>
<dbReference type="AlphaFoldDB" id="A0A1Y2BSV8"/>